<evidence type="ECO:0000256" key="1">
    <source>
        <dbReference type="SAM" id="MobiDB-lite"/>
    </source>
</evidence>
<evidence type="ECO:0000313" key="2">
    <source>
        <dbReference type="EMBL" id="CAE8601602.1"/>
    </source>
</evidence>
<comment type="caution">
    <text evidence="2">The sequence shown here is derived from an EMBL/GenBank/DDBJ whole genome shotgun (WGS) entry which is preliminary data.</text>
</comment>
<sequence>MPPRKVGGKYKGMVFRNKSEAQVLADIGKKAAIQTQLQNERAAARRQRDLMGGRSTGINKADEEEARRQRILNMLMGGKKGTCKKFLKAWLLGVEVMKKEAKLAEREGAWKMCCGCSDKLNHLAGCDAILGLAAPKFDMPHDLIPRNRLTSSQSQSFLPASTGGSMRRSFTAFAPAIDFRLETAVASKVLPPLRGRAGSGVSEAKFEWLEHRPDASAHYKTGQRALLDSVNMRMRWDVGDSAEKVMQDDGAPHWGLAYYVSARYKLRMKPQLLESRRRIQVGRSLALQELLRIDDEAHRIVAALARKGIRSQAQLTVYEVDHTELRHKVQDLILEGEVMGRGRASAPLGVGLRCRAEFVAFSLRVATLLRSGQRKCKAFDSKVDTQASDDDGGGSVDSAGRPEGGCQKSKRTAPLLLSSASTDLQNQQTNSLSVAAAACAWHLGRGSSALEEGDLSQNIHRREELERQLKEKVPQITEFDRHKIAAAIDKHDRYDRPGWLRVEAGFLESQMRLYSWQQEGRKKVEQSYPRSGPYRGLEKAVREAIEEQRETEFPVRREVLEATRKFFRGFPTLDNGRSCNLQVLQARLNELGPDERAALLKAQLHDFQWRLRQLDRYLAKRSRNVQKVLLSGWMPMELRRAFAVFDLLLKQTPRFSFRRNQLSSAQMGRQQAAQWLRRDPALKVLPVHVRDPRSPLNCTTRLKLERRVNRWLDVYARRPPLQLKSSVSIERKLLRVFA</sequence>
<dbReference type="Proteomes" id="UP000654075">
    <property type="component" value="Unassembled WGS sequence"/>
</dbReference>
<keyword evidence="3" id="KW-1185">Reference proteome</keyword>
<name>A0A813EKF2_POLGL</name>
<dbReference type="AlphaFoldDB" id="A0A813EKF2"/>
<accession>A0A813EKF2</accession>
<organism evidence="2 3">
    <name type="scientific">Polarella glacialis</name>
    <name type="common">Dinoflagellate</name>
    <dbReference type="NCBI Taxonomy" id="89957"/>
    <lineage>
        <taxon>Eukaryota</taxon>
        <taxon>Sar</taxon>
        <taxon>Alveolata</taxon>
        <taxon>Dinophyceae</taxon>
        <taxon>Suessiales</taxon>
        <taxon>Suessiaceae</taxon>
        <taxon>Polarella</taxon>
    </lineage>
</organism>
<feature type="region of interest" description="Disordered" evidence="1">
    <location>
        <begin position="380"/>
        <end position="410"/>
    </location>
</feature>
<gene>
    <name evidence="2" type="ORF">PGLA1383_LOCUS19892</name>
</gene>
<proteinExistence type="predicted"/>
<dbReference type="OrthoDB" id="412179at2759"/>
<evidence type="ECO:0000313" key="3">
    <source>
        <dbReference type="Proteomes" id="UP000654075"/>
    </source>
</evidence>
<reference evidence="2" key="1">
    <citation type="submission" date="2021-02" db="EMBL/GenBank/DDBJ databases">
        <authorList>
            <person name="Dougan E. K."/>
            <person name="Rhodes N."/>
            <person name="Thang M."/>
            <person name="Chan C."/>
        </authorList>
    </citation>
    <scope>NUCLEOTIDE SEQUENCE</scope>
</reference>
<protein>
    <submittedName>
        <fullName evidence="2">Uncharacterized protein</fullName>
    </submittedName>
</protein>
<dbReference type="EMBL" id="CAJNNV010013336">
    <property type="protein sequence ID" value="CAE8601602.1"/>
    <property type="molecule type" value="Genomic_DNA"/>
</dbReference>